<comment type="caution">
    <text evidence="1">The sequence shown here is derived from an EMBL/GenBank/DDBJ whole genome shotgun (WGS) entry which is preliminary data.</text>
</comment>
<organism evidence="1 2">
    <name type="scientific">Eisenbergiella massiliensis</name>
    <dbReference type="NCBI Taxonomy" id="1720294"/>
    <lineage>
        <taxon>Bacteria</taxon>
        <taxon>Bacillati</taxon>
        <taxon>Bacillota</taxon>
        <taxon>Clostridia</taxon>
        <taxon>Lachnospirales</taxon>
        <taxon>Lachnospiraceae</taxon>
        <taxon>Eisenbergiella</taxon>
    </lineage>
</organism>
<dbReference type="OrthoDB" id="3035680at2"/>
<dbReference type="EMBL" id="QVLU01000005">
    <property type="protein sequence ID" value="RGE72617.1"/>
    <property type="molecule type" value="Genomic_DNA"/>
</dbReference>
<sequence>MSSITNYNPMKVSVIVDGRIITGFSDASMVVITRNEDIVSTAVGTQGDVVYSENANRSGTITLSLQETSSSVDFLRGIAKGRKEVTVVISDTNKTPAEVTSANRCRITKIPDNKKEKTAGSIDVTIFAPVIED</sequence>
<dbReference type="NCBIfam" id="NF047581">
    <property type="entry name" value="gp105_phage_fam"/>
    <property type="match status" value="1"/>
</dbReference>
<dbReference type="InterPro" id="IPR021695">
    <property type="entry name" value="Phage_KPP10_Orf10"/>
</dbReference>
<evidence type="ECO:0000313" key="2">
    <source>
        <dbReference type="Proteomes" id="UP000261166"/>
    </source>
</evidence>
<dbReference type="RefSeq" id="WP_025491463.1">
    <property type="nucleotide sequence ID" value="NZ_QVLU01000005.1"/>
</dbReference>
<protein>
    <submittedName>
        <fullName evidence="1">DUF3277 family protein</fullName>
    </submittedName>
</protein>
<dbReference type="AlphaFoldDB" id="A0A3E3IZX4"/>
<evidence type="ECO:0000313" key="1">
    <source>
        <dbReference type="EMBL" id="RGE72617.1"/>
    </source>
</evidence>
<proteinExistence type="predicted"/>
<dbReference type="Proteomes" id="UP000261166">
    <property type="component" value="Unassembled WGS sequence"/>
</dbReference>
<name>A0A3E3IZX4_9FIRM</name>
<dbReference type="Pfam" id="PF11681">
    <property type="entry name" value="Phage_Tube_PhiTE"/>
    <property type="match status" value="1"/>
</dbReference>
<gene>
    <name evidence="1" type="ORF">DWY69_06945</name>
</gene>
<accession>A0A3E3IZX4</accession>
<reference evidence="1 2" key="1">
    <citation type="submission" date="2018-08" db="EMBL/GenBank/DDBJ databases">
        <title>A genome reference for cultivated species of the human gut microbiota.</title>
        <authorList>
            <person name="Zou Y."/>
            <person name="Xue W."/>
            <person name="Luo G."/>
        </authorList>
    </citation>
    <scope>NUCLEOTIDE SEQUENCE [LARGE SCALE GENOMIC DNA]</scope>
    <source>
        <strain evidence="1 2">AF26-4BH</strain>
    </source>
</reference>